<dbReference type="KEGG" id="pcl:Pcal_0104"/>
<protein>
    <submittedName>
        <fullName evidence="1">Uncharacterized protein</fullName>
    </submittedName>
</protein>
<dbReference type="HOGENOM" id="CLU_1615372_0_0_2"/>
<accession>A3MSC5</accession>
<sequence>MSNGVEVYLPTMEEMVLYLITTTGFSKLAEFDPNGIVIVSYALADRLCSYPLTKALLSSRELRVGRLRVLSPGEVEGGAAYPRFCWGIDLAPYPGLAAVSLALFGGRVPGWFLPPPFGGPPGTSAGGREVPGAARLRACPVPLGAPPLCGCGFLTFPEAYGEAY</sequence>
<gene>
    <name evidence="1" type="ordered locus">Pcal_0104</name>
</gene>
<dbReference type="Proteomes" id="UP000001431">
    <property type="component" value="Chromosome"/>
</dbReference>
<evidence type="ECO:0000313" key="1">
    <source>
        <dbReference type="EMBL" id="ABO07542.1"/>
    </source>
</evidence>
<keyword evidence="2" id="KW-1185">Reference proteome</keyword>
<dbReference type="AlphaFoldDB" id="A3MSC5"/>
<name>A3MSC5_PYRCJ</name>
<evidence type="ECO:0000313" key="2">
    <source>
        <dbReference type="Proteomes" id="UP000001431"/>
    </source>
</evidence>
<dbReference type="EMBL" id="CP000561">
    <property type="protein sequence ID" value="ABO07542.1"/>
    <property type="molecule type" value="Genomic_DNA"/>
</dbReference>
<organism evidence="1 2">
    <name type="scientific">Pyrobaculum calidifontis (strain DSM 21063 / JCM 11548 / VA1)</name>
    <dbReference type="NCBI Taxonomy" id="410359"/>
    <lineage>
        <taxon>Archaea</taxon>
        <taxon>Thermoproteota</taxon>
        <taxon>Thermoprotei</taxon>
        <taxon>Thermoproteales</taxon>
        <taxon>Thermoproteaceae</taxon>
        <taxon>Pyrobaculum</taxon>
    </lineage>
</organism>
<proteinExistence type="predicted"/>
<reference evidence="1" key="1">
    <citation type="submission" date="2007-02" db="EMBL/GenBank/DDBJ databases">
        <title>Complete sequence of Pyrobaculum calidifontis JCM 11548.</title>
        <authorList>
            <consortium name="US DOE Joint Genome Institute"/>
            <person name="Copeland A."/>
            <person name="Lucas S."/>
            <person name="Lapidus A."/>
            <person name="Barry K."/>
            <person name="Glavina del Rio T."/>
            <person name="Dalin E."/>
            <person name="Tice H."/>
            <person name="Pitluck S."/>
            <person name="Chain P."/>
            <person name="Malfatti S."/>
            <person name="Shin M."/>
            <person name="Vergez L."/>
            <person name="Schmutz J."/>
            <person name="Larimer F."/>
            <person name="Land M."/>
            <person name="Hauser L."/>
            <person name="Kyrpides N."/>
            <person name="Mikhailova N."/>
            <person name="Cozen A.E."/>
            <person name="Fitz-Gibbon S.T."/>
            <person name="House C.H."/>
            <person name="Saltikov C."/>
            <person name="Lowe T.M."/>
            <person name="Richardson P."/>
        </authorList>
    </citation>
    <scope>NUCLEOTIDE SEQUENCE [LARGE SCALE GENOMIC DNA]</scope>
    <source>
        <strain evidence="1">JCM 11548</strain>
    </source>
</reference>